<evidence type="ECO:0000256" key="6">
    <source>
        <dbReference type="ARBA" id="ARBA00022475"/>
    </source>
</evidence>
<dbReference type="RefSeq" id="WP_185666830.1">
    <property type="nucleotide sequence ID" value="NZ_JABBJF010000003.1"/>
</dbReference>
<dbReference type="PANTHER" id="PTHR30070">
    <property type="entry name" value="HEME EXPORTER PROTEIN B"/>
    <property type="match status" value="1"/>
</dbReference>
<keyword evidence="9 12" id="KW-0201">Cytochrome c-type biogenesis</keyword>
<protein>
    <recommendedName>
        <fullName evidence="4 12">Heme exporter protein B</fullName>
    </recommendedName>
</protein>
<evidence type="ECO:0000256" key="12">
    <source>
        <dbReference type="PIRNR" id="PIRNR002764"/>
    </source>
</evidence>
<comment type="subcellular location">
    <subcellularLocation>
        <location evidence="2">Cell inner membrane</location>
        <topology evidence="2">Multi-pass membrane protein</topology>
    </subcellularLocation>
</comment>
<feature type="transmembrane region" description="Helical" evidence="13">
    <location>
        <begin position="156"/>
        <end position="179"/>
    </location>
</feature>
<keyword evidence="6 12" id="KW-1003">Cell membrane</keyword>
<evidence type="ECO:0000313" key="15">
    <source>
        <dbReference type="Proteomes" id="UP000607331"/>
    </source>
</evidence>
<accession>A0ABR6RPT3</accession>
<evidence type="ECO:0000256" key="3">
    <source>
        <dbReference type="ARBA" id="ARBA00010544"/>
    </source>
</evidence>
<comment type="function">
    <text evidence="1 12">Required for the export of heme to the periplasm for the biogenesis of c-type cytochromes.</text>
</comment>
<comment type="similarity">
    <text evidence="3 12">Belongs to the CcmB/CycW/HelB family.</text>
</comment>
<dbReference type="InterPro" id="IPR003544">
    <property type="entry name" value="Cyt_c_biogenesis_CcmB"/>
</dbReference>
<proteinExistence type="inferred from homology"/>
<feature type="transmembrane region" description="Helical" evidence="13">
    <location>
        <begin position="125"/>
        <end position="144"/>
    </location>
</feature>
<dbReference type="PIRSF" id="PIRSF002764">
    <property type="entry name" value="CcmB"/>
    <property type="match status" value="1"/>
</dbReference>
<keyword evidence="8 13" id="KW-0812">Transmembrane</keyword>
<comment type="caution">
    <text evidence="14">The sequence shown here is derived from an EMBL/GenBank/DDBJ whole genome shotgun (WGS) entry which is preliminary data.</text>
</comment>
<name>A0ABR6RPT3_9ENTR</name>
<evidence type="ECO:0000256" key="8">
    <source>
        <dbReference type="ARBA" id="ARBA00022692"/>
    </source>
</evidence>
<evidence type="ECO:0000256" key="10">
    <source>
        <dbReference type="ARBA" id="ARBA00022989"/>
    </source>
</evidence>
<keyword evidence="7 12" id="KW-0997">Cell inner membrane</keyword>
<dbReference type="NCBIfam" id="TIGR01190">
    <property type="entry name" value="ccmB"/>
    <property type="match status" value="1"/>
</dbReference>
<keyword evidence="10 13" id="KW-1133">Transmembrane helix</keyword>
<feature type="transmembrane region" description="Helical" evidence="13">
    <location>
        <begin position="191"/>
        <end position="214"/>
    </location>
</feature>
<sequence length="220" mass="23327">MMWSLFCLELRVAFRCRAELANPLWFFFIILTLFPIALGQDSKQLAHIAPGAIWIAALLASLLAQDRLFRDDYQDGSLEQLMLLPVPLPAVVLSKILAHWCVTGLPLLLFSPLAALLMAMDFAQWAVMALTLLLGTPTLSLLAAPGSGLTVGLPRGGVLLSLLVLPFTLPLLIFATAAINAATAGLPVSGYLAILAAMLTGSAMFSPFATAAALRASLQG</sequence>
<evidence type="ECO:0000256" key="4">
    <source>
        <dbReference type="ARBA" id="ARBA00016452"/>
    </source>
</evidence>
<evidence type="ECO:0000256" key="5">
    <source>
        <dbReference type="ARBA" id="ARBA00022448"/>
    </source>
</evidence>
<dbReference type="EMBL" id="JABBJF010000003">
    <property type="protein sequence ID" value="MBC1185025.1"/>
    <property type="molecule type" value="Genomic_DNA"/>
</dbReference>
<keyword evidence="15" id="KW-1185">Reference proteome</keyword>
<feature type="transmembrane region" description="Helical" evidence="13">
    <location>
        <begin position="97"/>
        <end position="119"/>
    </location>
</feature>
<gene>
    <name evidence="14" type="primary">ccmB</name>
    <name evidence="14" type="ORF">HII27_04775</name>
</gene>
<evidence type="ECO:0000256" key="11">
    <source>
        <dbReference type="ARBA" id="ARBA00023136"/>
    </source>
</evidence>
<feature type="transmembrane region" description="Helical" evidence="13">
    <location>
        <begin position="44"/>
        <end position="64"/>
    </location>
</feature>
<evidence type="ECO:0000256" key="9">
    <source>
        <dbReference type="ARBA" id="ARBA00022748"/>
    </source>
</evidence>
<evidence type="ECO:0000313" key="14">
    <source>
        <dbReference type="EMBL" id="MBC1185025.1"/>
    </source>
</evidence>
<keyword evidence="11 12" id="KW-0472">Membrane</keyword>
<dbReference type="Proteomes" id="UP000607331">
    <property type="component" value="Unassembled WGS sequence"/>
</dbReference>
<keyword evidence="5 12" id="KW-0813">Transport</keyword>
<dbReference type="InterPro" id="IPR026031">
    <property type="entry name" value="Cyt_c_CcmB_bac"/>
</dbReference>
<evidence type="ECO:0000256" key="2">
    <source>
        <dbReference type="ARBA" id="ARBA00004429"/>
    </source>
</evidence>
<dbReference type="Pfam" id="PF03379">
    <property type="entry name" value="CcmB"/>
    <property type="match status" value="1"/>
</dbReference>
<feature type="transmembrane region" description="Helical" evidence="13">
    <location>
        <begin position="20"/>
        <end position="38"/>
    </location>
</feature>
<evidence type="ECO:0000256" key="7">
    <source>
        <dbReference type="ARBA" id="ARBA00022519"/>
    </source>
</evidence>
<reference evidence="14 15" key="1">
    <citation type="submission" date="2020-04" db="EMBL/GenBank/DDBJ databases">
        <title>The draft genome of Kluyvera sichuanensis strain SCKS090646.</title>
        <authorList>
            <person name="Wei L."/>
            <person name="Liu L."/>
            <person name="Feng Y."/>
            <person name="Zong Z."/>
        </authorList>
    </citation>
    <scope>NUCLEOTIDE SEQUENCE [LARGE SCALE GENOMIC DNA]</scope>
    <source>
        <strain evidence="14 15">090646</strain>
    </source>
</reference>
<dbReference type="PANTHER" id="PTHR30070:SF1">
    <property type="entry name" value="CYTOCHROME C BIOGENESIS B-RELATED"/>
    <property type="match status" value="1"/>
</dbReference>
<evidence type="ECO:0000256" key="13">
    <source>
        <dbReference type="SAM" id="Phobius"/>
    </source>
</evidence>
<dbReference type="PRINTS" id="PR01414">
    <property type="entry name" value="CCMBBIOGNSIS"/>
</dbReference>
<organism evidence="14 15">
    <name type="scientific">Kluyvera sichuanensis</name>
    <dbReference type="NCBI Taxonomy" id="2725494"/>
    <lineage>
        <taxon>Bacteria</taxon>
        <taxon>Pseudomonadati</taxon>
        <taxon>Pseudomonadota</taxon>
        <taxon>Gammaproteobacteria</taxon>
        <taxon>Enterobacterales</taxon>
        <taxon>Enterobacteriaceae</taxon>
        <taxon>Kluyvera</taxon>
    </lineage>
</organism>
<evidence type="ECO:0000256" key="1">
    <source>
        <dbReference type="ARBA" id="ARBA00002442"/>
    </source>
</evidence>